<sequence length="41" mass="4879">MPIYIPHLSPIIWLNLYFIICVISFLMIMTFESHNPSLKKN</sequence>
<evidence type="ECO:0000313" key="2">
    <source>
        <dbReference type="EMBL" id="AFJ53896.1"/>
    </source>
</evidence>
<dbReference type="EMBL" id="JQ839275">
    <property type="protein sequence ID" value="AFJ53896.1"/>
    <property type="molecule type" value="Genomic_DNA"/>
</dbReference>
<keyword evidence="1" id="KW-1133">Transmembrane helix</keyword>
<keyword evidence="2" id="KW-0496">Mitochondrion</keyword>
<keyword evidence="1" id="KW-0812">Transmembrane</keyword>
<accession>I6PZT6</accession>
<keyword evidence="1" id="KW-0472">Membrane</keyword>
<dbReference type="GeneID" id="13435244"/>
<name>I6PZT6_9BILA</name>
<feature type="transmembrane region" description="Helical" evidence="1">
    <location>
        <begin position="12"/>
        <end position="31"/>
    </location>
</feature>
<protein>
    <submittedName>
        <fullName evidence="2">ATP synthase F0 subunit 8</fullName>
    </submittedName>
</protein>
<reference evidence="2" key="1">
    <citation type="journal article" date="2012" name="Mol. Biol. Rep.">
        <title>Molecular variability in the Celleporella hyalina (Bryozoa; Cheilostomata) species complex: evidence for cryptic speciation from complete mitochondrial genomes.</title>
        <authorList>
            <person name="Waeschenbach A."/>
            <person name="Porter J.S."/>
            <person name="Hughes R.N."/>
        </authorList>
    </citation>
    <scope>NUCLEOTIDE SEQUENCE</scope>
    <source>
        <strain evidence="2">N</strain>
    </source>
</reference>
<dbReference type="AlphaFoldDB" id="I6PZT6"/>
<geneLocation type="mitochondrion" evidence="2"/>
<dbReference type="CTD" id="4509"/>
<dbReference type="RefSeq" id="YP_006575937.1">
    <property type="nucleotide sequence ID" value="NC_018344.1"/>
</dbReference>
<evidence type="ECO:0000256" key="1">
    <source>
        <dbReference type="SAM" id="Phobius"/>
    </source>
</evidence>
<organism evidence="2">
    <name type="scientific">Celleporella hyalina</name>
    <dbReference type="NCBI Taxonomy" id="60593"/>
    <lineage>
        <taxon>Eukaryota</taxon>
        <taxon>Metazoa</taxon>
        <taxon>Spiralia</taxon>
        <taxon>Lophotrochozoa</taxon>
        <taxon>Bryozoa</taxon>
        <taxon>Gymnolaemata</taxon>
        <taxon>Cheilostomatida</taxon>
        <taxon>Flustrina</taxon>
        <taxon>Hippothooidea</taxon>
        <taxon>Hippothoidae</taxon>
        <taxon>Celleporella</taxon>
    </lineage>
</organism>
<gene>
    <name evidence="2" type="primary">ATP8</name>
</gene>
<proteinExistence type="predicted"/>